<sequence length="205" mass="23090">MLTLLEASGIPILRRVNINLRDTCGAFSIECPDEESEKVIYLSDTRKDVDLYEEPWRDHQEMRVWAGLSGRPYTGSFQVRPQETLRLNARFRPPAADARFAARLQVTVLNNDYDATDIELIGETREEKSGVHLTGLPRLERARAEAIQSAITSWAAQPPNDCPFSLETTLPKPLGESWLKELDVAAVDGKFSYQLMKIKSQVLSA</sequence>
<proteinExistence type="predicted"/>
<evidence type="ECO:0000313" key="1">
    <source>
        <dbReference type="EMBL" id="VDN19458.1"/>
    </source>
</evidence>
<dbReference type="AlphaFoldDB" id="A0A3P7MAJ6"/>
<gene>
    <name evidence="1" type="ORF">DILT_LOCUS13420</name>
</gene>
<protein>
    <submittedName>
        <fullName evidence="1">Uncharacterized protein</fullName>
    </submittedName>
</protein>
<name>A0A3P7MAJ6_DIBLA</name>
<reference evidence="1 2" key="1">
    <citation type="submission" date="2018-11" db="EMBL/GenBank/DDBJ databases">
        <authorList>
            <consortium name="Pathogen Informatics"/>
        </authorList>
    </citation>
    <scope>NUCLEOTIDE SEQUENCE [LARGE SCALE GENOMIC DNA]</scope>
</reference>
<keyword evidence="2" id="KW-1185">Reference proteome</keyword>
<accession>A0A3P7MAJ6</accession>
<organism evidence="1 2">
    <name type="scientific">Dibothriocephalus latus</name>
    <name type="common">Fish tapeworm</name>
    <name type="synonym">Diphyllobothrium latum</name>
    <dbReference type="NCBI Taxonomy" id="60516"/>
    <lineage>
        <taxon>Eukaryota</taxon>
        <taxon>Metazoa</taxon>
        <taxon>Spiralia</taxon>
        <taxon>Lophotrochozoa</taxon>
        <taxon>Platyhelminthes</taxon>
        <taxon>Cestoda</taxon>
        <taxon>Eucestoda</taxon>
        <taxon>Diphyllobothriidea</taxon>
        <taxon>Diphyllobothriidae</taxon>
        <taxon>Dibothriocephalus</taxon>
    </lineage>
</organism>
<dbReference type="Proteomes" id="UP000281553">
    <property type="component" value="Unassembled WGS sequence"/>
</dbReference>
<dbReference type="EMBL" id="UYRU01070219">
    <property type="protein sequence ID" value="VDN19458.1"/>
    <property type="molecule type" value="Genomic_DNA"/>
</dbReference>
<evidence type="ECO:0000313" key="2">
    <source>
        <dbReference type="Proteomes" id="UP000281553"/>
    </source>
</evidence>